<evidence type="ECO:0000256" key="1">
    <source>
        <dbReference type="SAM" id="Phobius"/>
    </source>
</evidence>
<accession>A0A1H2WHM6</accession>
<protein>
    <submittedName>
        <fullName evidence="2">Uncharacterized protein</fullName>
    </submittedName>
</protein>
<evidence type="ECO:0000313" key="3">
    <source>
        <dbReference type="Proteomes" id="UP000199595"/>
    </source>
</evidence>
<dbReference type="AlphaFoldDB" id="A0A1H2WHM6"/>
<keyword evidence="1" id="KW-1133">Transmembrane helix</keyword>
<evidence type="ECO:0000313" key="2">
    <source>
        <dbReference type="EMBL" id="SDW80045.1"/>
    </source>
</evidence>
<keyword evidence="1" id="KW-0472">Membrane</keyword>
<dbReference type="OrthoDB" id="981524at2"/>
<name>A0A1H2WHM6_9FLAO</name>
<proteinExistence type="predicted"/>
<sequence length="207" mass="23433">MNKEELHKIAPNLSSISKKEIGFKVPANYFNSVEELVISEINLKNSLNKSSQEIFKTPTNYFEDIESITISKLKAEALNEKDTHNVPNNYFDSIEDAVFEKLNKKPSKVIQLKNNAKKVFIPLAIAASLLLMFTLTNNTEPVSFDSLATNDIENWIDEGNIELSNTTLANIYADVELEDSFLDTSISDDELFESIDLESIEQFMIKN</sequence>
<keyword evidence="3" id="KW-1185">Reference proteome</keyword>
<gene>
    <name evidence="2" type="ORF">SAMN05444411_102202</name>
</gene>
<dbReference type="STRING" id="762486.SAMN05444411_102202"/>
<dbReference type="Proteomes" id="UP000199595">
    <property type="component" value="Unassembled WGS sequence"/>
</dbReference>
<dbReference type="EMBL" id="FNNJ01000002">
    <property type="protein sequence ID" value="SDW80045.1"/>
    <property type="molecule type" value="Genomic_DNA"/>
</dbReference>
<reference evidence="3" key="1">
    <citation type="submission" date="2016-10" db="EMBL/GenBank/DDBJ databases">
        <authorList>
            <person name="Varghese N."/>
            <person name="Submissions S."/>
        </authorList>
    </citation>
    <scope>NUCLEOTIDE SEQUENCE [LARGE SCALE GENOMIC DNA]</scope>
    <source>
        <strain evidence="3">DSM 24956</strain>
    </source>
</reference>
<keyword evidence="1" id="KW-0812">Transmembrane</keyword>
<dbReference type="RefSeq" id="WP_090120960.1">
    <property type="nucleotide sequence ID" value="NZ_FNNJ01000002.1"/>
</dbReference>
<organism evidence="2 3">
    <name type="scientific">Lutibacter oricola</name>
    <dbReference type="NCBI Taxonomy" id="762486"/>
    <lineage>
        <taxon>Bacteria</taxon>
        <taxon>Pseudomonadati</taxon>
        <taxon>Bacteroidota</taxon>
        <taxon>Flavobacteriia</taxon>
        <taxon>Flavobacteriales</taxon>
        <taxon>Flavobacteriaceae</taxon>
        <taxon>Lutibacter</taxon>
    </lineage>
</organism>
<feature type="transmembrane region" description="Helical" evidence="1">
    <location>
        <begin position="119"/>
        <end position="136"/>
    </location>
</feature>